<dbReference type="PANTHER" id="PTHR10159">
    <property type="entry name" value="DUAL SPECIFICITY PROTEIN PHOSPHATASE"/>
    <property type="match status" value="1"/>
</dbReference>
<evidence type="ECO:0000313" key="4">
    <source>
        <dbReference type="Proteomes" id="UP001549164"/>
    </source>
</evidence>
<dbReference type="PANTHER" id="PTHR10159:SF519">
    <property type="entry name" value="DUAL SPECIFICITY PROTEIN PHOSPHATASE MPK3"/>
    <property type="match status" value="1"/>
</dbReference>
<dbReference type="EMBL" id="JBEPLY010000001">
    <property type="protein sequence ID" value="MET3598221.1"/>
    <property type="molecule type" value="Genomic_DNA"/>
</dbReference>
<dbReference type="EC" id="3.1.3.25" evidence="3"/>
<sequence>MTQEKRLGVPEHVPEAEAREDDRPLLYRVIEDFGPHRKSLFLGNLAAAEDADCLLAAGITETLNVSINMFPGPLELADGVHIRRYQIGMIDGAGNSPHLMAAAVQTIEGLMSGYVPAKPHYPKHRKGHVLVHCRGGRSRSVALIALWLSAFARHRFESFEAALAHLRALRGLDESYPLPPMLALADAVRTRNLLGTEPTV</sequence>
<dbReference type="RefSeq" id="WP_354432695.1">
    <property type="nucleotide sequence ID" value="NZ_JBEPLY010000001.1"/>
</dbReference>
<gene>
    <name evidence="3" type="ORF">ABID12_000142</name>
</gene>
<feature type="domain" description="Tyrosine specific protein phosphatases" evidence="2">
    <location>
        <begin position="129"/>
        <end position="170"/>
    </location>
</feature>
<comment type="caution">
    <text evidence="3">The sequence shown here is derived from an EMBL/GenBank/DDBJ whole genome shotgun (WGS) entry which is preliminary data.</text>
</comment>
<dbReference type="GO" id="GO:0052834">
    <property type="term" value="F:inositol monophosphate phosphatase activity"/>
    <property type="evidence" value="ECO:0007669"/>
    <property type="project" value="UniProtKB-EC"/>
</dbReference>
<protein>
    <submittedName>
        <fullName evidence="3">Myo-inositol-1(Or 4)-monophosphatase</fullName>
        <ecNumber evidence="3">3.1.3.25</ecNumber>
    </submittedName>
</protein>
<dbReference type="PROSITE" id="PS50056">
    <property type="entry name" value="TYR_PHOSPHATASE_2"/>
    <property type="match status" value="1"/>
</dbReference>
<keyword evidence="4" id="KW-1185">Reference proteome</keyword>
<evidence type="ECO:0000313" key="3">
    <source>
        <dbReference type="EMBL" id="MET3598221.1"/>
    </source>
</evidence>
<name>A0ABV2I5N4_9HYPH</name>
<dbReference type="Proteomes" id="UP001549164">
    <property type="component" value="Unassembled WGS sequence"/>
</dbReference>
<dbReference type="SUPFAM" id="SSF52799">
    <property type="entry name" value="(Phosphotyrosine protein) phosphatases II"/>
    <property type="match status" value="1"/>
</dbReference>
<dbReference type="Gene3D" id="3.90.190.10">
    <property type="entry name" value="Protein tyrosine phosphatase superfamily"/>
    <property type="match status" value="1"/>
</dbReference>
<keyword evidence="1" id="KW-0904">Protein phosphatase</keyword>
<dbReference type="InterPro" id="IPR029021">
    <property type="entry name" value="Prot-tyrosine_phosphatase-like"/>
</dbReference>
<evidence type="ECO:0000259" key="2">
    <source>
        <dbReference type="PROSITE" id="PS50056"/>
    </source>
</evidence>
<organism evidence="3 4">
    <name type="scientific">Martelella mangrovi</name>
    <dbReference type="NCBI Taxonomy" id="1397477"/>
    <lineage>
        <taxon>Bacteria</taxon>
        <taxon>Pseudomonadati</taxon>
        <taxon>Pseudomonadota</taxon>
        <taxon>Alphaproteobacteria</taxon>
        <taxon>Hyphomicrobiales</taxon>
        <taxon>Aurantimonadaceae</taxon>
        <taxon>Martelella</taxon>
    </lineage>
</organism>
<dbReference type="CDD" id="cd14498">
    <property type="entry name" value="DSP"/>
    <property type="match status" value="1"/>
</dbReference>
<reference evidence="3 4" key="1">
    <citation type="submission" date="2024-06" db="EMBL/GenBank/DDBJ databases">
        <title>Genomic Encyclopedia of Type Strains, Phase IV (KMG-IV): sequencing the most valuable type-strain genomes for metagenomic binning, comparative biology and taxonomic classification.</title>
        <authorList>
            <person name="Goeker M."/>
        </authorList>
    </citation>
    <scope>NUCLEOTIDE SEQUENCE [LARGE SCALE GENOMIC DNA]</scope>
    <source>
        <strain evidence="3 4">DSM 28102</strain>
    </source>
</reference>
<keyword evidence="3" id="KW-0378">Hydrolase</keyword>
<proteinExistence type="predicted"/>
<evidence type="ECO:0000256" key="1">
    <source>
        <dbReference type="ARBA" id="ARBA00022912"/>
    </source>
</evidence>
<dbReference type="InterPro" id="IPR000387">
    <property type="entry name" value="Tyr_Pase_dom"/>
</dbReference>
<accession>A0ABV2I5N4</accession>